<gene>
    <name evidence="7" type="ORF">TNIN_224411</name>
</gene>
<reference evidence="7" key="1">
    <citation type="submission" date="2020-08" db="EMBL/GenBank/DDBJ databases">
        <title>Multicomponent nature underlies the extraordinary mechanical properties of spider dragline silk.</title>
        <authorList>
            <person name="Kono N."/>
            <person name="Nakamura H."/>
            <person name="Mori M."/>
            <person name="Yoshida Y."/>
            <person name="Ohtoshi R."/>
            <person name="Malay A.D."/>
            <person name="Moran D.A.P."/>
            <person name="Tomita M."/>
            <person name="Numata K."/>
            <person name="Arakawa K."/>
        </authorList>
    </citation>
    <scope>NUCLEOTIDE SEQUENCE</scope>
</reference>
<organism evidence="7 8">
    <name type="scientific">Trichonephila inaurata madagascariensis</name>
    <dbReference type="NCBI Taxonomy" id="2747483"/>
    <lineage>
        <taxon>Eukaryota</taxon>
        <taxon>Metazoa</taxon>
        <taxon>Ecdysozoa</taxon>
        <taxon>Arthropoda</taxon>
        <taxon>Chelicerata</taxon>
        <taxon>Arachnida</taxon>
        <taxon>Araneae</taxon>
        <taxon>Araneomorphae</taxon>
        <taxon>Entelegynae</taxon>
        <taxon>Araneoidea</taxon>
        <taxon>Nephilidae</taxon>
        <taxon>Trichonephila</taxon>
        <taxon>Trichonephila inaurata</taxon>
    </lineage>
</organism>
<keyword evidence="2 4" id="KW-0863">Zinc-finger</keyword>
<evidence type="ECO:0000259" key="6">
    <source>
        <dbReference type="PROSITE" id="PS50134"/>
    </source>
</evidence>
<dbReference type="SUPFAM" id="SSF57933">
    <property type="entry name" value="TAZ domain"/>
    <property type="match status" value="1"/>
</dbReference>
<keyword evidence="1 4" id="KW-0479">Metal-binding</keyword>
<feature type="zinc finger region" description="TAZ-type" evidence="4">
    <location>
        <begin position="7"/>
        <end position="93"/>
    </location>
</feature>
<accession>A0A8X7CGE6</accession>
<protein>
    <recommendedName>
        <fullName evidence="6">TAZ-type domain-containing protein</fullName>
    </recommendedName>
</protein>
<feature type="region of interest" description="Disordered" evidence="5">
    <location>
        <begin position="248"/>
        <end position="286"/>
    </location>
</feature>
<dbReference type="EMBL" id="BMAV01015580">
    <property type="protein sequence ID" value="GFY65616.1"/>
    <property type="molecule type" value="Genomic_DNA"/>
</dbReference>
<dbReference type="Gene3D" id="1.20.1020.10">
    <property type="entry name" value="TAZ domain"/>
    <property type="match status" value="1"/>
</dbReference>
<dbReference type="GO" id="GO:0008270">
    <property type="term" value="F:zinc ion binding"/>
    <property type="evidence" value="ECO:0007669"/>
    <property type="project" value="UniProtKB-KW"/>
</dbReference>
<name>A0A8X7CGE6_9ARAC</name>
<evidence type="ECO:0000256" key="5">
    <source>
        <dbReference type="SAM" id="MobiDB-lite"/>
    </source>
</evidence>
<comment type="caution">
    <text evidence="7">The sequence shown here is derived from an EMBL/GenBank/DDBJ whole genome shotgun (WGS) entry which is preliminary data.</text>
</comment>
<evidence type="ECO:0000256" key="1">
    <source>
        <dbReference type="ARBA" id="ARBA00022723"/>
    </source>
</evidence>
<evidence type="ECO:0000256" key="3">
    <source>
        <dbReference type="ARBA" id="ARBA00022833"/>
    </source>
</evidence>
<dbReference type="AlphaFoldDB" id="A0A8X7CGE6"/>
<evidence type="ECO:0000256" key="4">
    <source>
        <dbReference type="PROSITE-ProRule" id="PRU00203"/>
    </source>
</evidence>
<dbReference type="Pfam" id="PF02135">
    <property type="entry name" value="zf-TAZ"/>
    <property type="match status" value="1"/>
</dbReference>
<keyword evidence="8" id="KW-1185">Reference proteome</keyword>
<sequence length="286" mass="33142">MDLPIDDDVNSLILLKDFDLNIVDYRHLEHASICEYLDCPIETCMMMKSYIQHFTNCLDMVYCDKCDFYFIHVRNHFMNCSRKKCSTFLCELIAQVQSNISSGTVESIESTNPGTSSSEPVFQEGCRNYRNLTEKLINFVKMDRILKNPLLKSSSINISSSNVVIPPYIPSTYRKFFQQPKEENLPVPQFAFQQNAPGTSREFFQQPKEEMLPIPKFAFQQNAPSTSMEFFQQPKEEMLPIPKFAFQRNAPGTSGKSFQDQSDTEHRNKRFKKEHIDDTIVSMDLT</sequence>
<feature type="compositionally biased region" description="Polar residues" evidence="5">
    <location>
        <begin position="250"/>
        <end position="261"/>
    </location>
</feature>
<evidence type="ECO:0000313" key="8">
    <source>
        <dbReference type="Proteomes" id="UP000886998"/>
    </source>
</evidence>
<evidence type="ECO:0000256" key="2">
    <source>
        <dbReference type="ARBA" id="ARBA00022771"/>
    </source>
</evidence>
<evidence type="ECO:0000313" key="7">
    <source>
        <dbReference type="EMBL" id="GFY65616.1"/>
    </source>
</evidence>
<dbReference type="Proteomes" id="UP000886998">
    <property type="component" value="Unassembled WGS sequence"/>
</dbReference>
<dbReference type="InterPro" id="IPR000197">
    <property type="entry name" value="Znf_TAZ"/>
</dbReference>
<dbReference type="PROSITE" id="PS50134">
    <property type="entry name" value="ZF_TAZ"/>
    <property type="match status" value="1"/>
</dbReference>
<proteinExistence type="predicted"/>
<keyword evidence="3 4" id="KW-0862">Zinc</keyword>
<feature type="domain" description="TAZ-type" evidence="6">
    <location>
        <begin position="7"/>
        <end position="93"/>
    </location>
</feature>
<dbReference type="InterPro" id="IPR035898">
    <property type="entry name" value="TAZ_dom_sf"/>
</dbReference>